<gene>
    <name evidence="1" type="ORF">B3C1_11824</name>
</gene>
<dbReference type="AlphaFoldDB" id="K2J9Z2"/>
<dbReference type="Proteomes" id="UP000006755">
    <property type="component" value="Unassembled WGS sequence"/>
</dbReference>
<accession>K2J9Z2</accession>
<dbReference type="EMBL" id="AMRI01000016">
    <property type="protein sequence ID" value="EKE71622.1"/>
    <property type="molecule type" value="Genomic_DNA"/>
</dbReference>
<keyword evidence="2" id="KW-1185">Reference proteome</keyword>
<reference evidence="1 2" key="1">
    <citation type="journal article" date="2012" name="J. Bacteriol.">
        <title>Genome Sequence of Gallaecimonas xiamenensis Type Strain 3-C-1.</title>
        <authorList>
            <person name="Lai Q."/>
            <person name="Wang L."/>
            <person name="Wang W."/>
            <person name="Shao Z."/>
        </authorList>
    </citation>
    <scope>NUCLEOTIDE SEQUENCE [LARGE SCALE GENOMIC DNA]</scope>
    <source>
        <strain evidence="1 2">3-C-1</strain>
    </source>
</reference>
<protein>
    <submittedName>
        <fullName evidence="1">Uncharacterized protein</fullName>
    </submittedName>
</protein>
<organism evidence="1 2">
    <name type="scientific">Gallaecimonas xiamenensis 3-C-1</name>
    <dbReference type="NCBI Taxonomy" id="745411"/>
    <lineage>
        <taxon>Bacteria</taxon>
        <taxon>Pseudomonadati</taxon>
        <taxon>Pseudomonadota</taxon>
        <taxon>Gammaproteobacteria</taxon>
        <taxon>Enterobacterales</taxon>
        <taxon>Gallaecimonadaceae</taxon>
        <taxon>Gallaecimonas</taxon>
    </lineage>
</organism>
<comment type="caution">
    <text evidence="1">The sequence shown here is derived from an EMBL/GenBank/DDBJ whole genome shotgun (WGS) entry which is preliminary data.</text>
</comment>
<evidence type="ECO:0000313" key="1">
    <source>
        <dbReference type="EMBL" id="EKE71622.1"/>
    </source>
</evidence>
<dbReference type="STRING" id="745411.B3C1_11824"/>
<sequence>MYFRLHQNGCVVYQRLQCSWSKNREHAALHANPYRTLKNMVGGGARLHGPQQGNVPRSRGGGLITGAQPDISQNLGERSGGFGRPWERLHMMGVGAAKLEQRDYSNYNTLIGSHALNSAMIPFEGIVSWVIGQKRKHIYSLTTTTKPLMMERAEKGRHVEWAQTPVLTSITQALSYTSENDDSVWINLTNTSVCPIVGTMQDDEQVHYQVDVPDQWKMSILNFEQMQQDIRTLDDRICAIQDRHNSQFDAWRQQTFYRQVQ</sequence>
<evidence type="ECO:0000313" key="2">
    <source>
        <dbReference type="Proteomes" id="UP000006755"/>
    </source>
</evidence>
<name>K2J9Z2_9GAMM</name>
<proteinExistence type="predicted"/>
<dbReference type="RefSeq" id="WP_008485058.1">
    <property type="nucleotide sequence ID" value="NZ_AMRI01000016.1"/>
</dbReference>